<protein>
    <recommendedName>
        <fullName evidence="3">Peptidase M1 membrane alanine aminopeptidase domain-containing protein</fullName>
    </recommendedName>
</protein>
<evidence type="ECO:0008006" key="3">
    <source>
        <dbReference type="Google" id="ProtNLM"/>
    </source>
</evidence>
<reference evidence="1 2" key="1">
    <citation type="journal article" date="2022" name="BMC Genomics">
        <title>Comparative genome analysis of mycobacteria focusing on tRNA and non-coding RNA.</title>
        <authorList>
            <person name="Behra P.R.K."/>
            <person name="Pettersson B.M.F."/>
            <person name="Ramesh M."/>
            <person name="Das S."/>
            <person name="Dasgupta S."/>
            <person name="Kirsebom L.A."/>
        </authorList>
    </citation>
    <scope>NUCLEOTIDE SEQUENCE [LARGE SCALE GENOMIC DNA]</scope>
    <source>
        <strain evidence="1 2">DSM 44078</strain>
    </source>
</reference>
<organism evidence="1 2">
    <name type="scientific">Mycolicibacterium komossense</name>
    <dbReference type="NCBI Taxonomy" id="1779"/>
    <lineage>
        <taxon>Bacteria</taxon>
        <taxon>Bacillati</taxon>
        <taxon>Actinomycetota</taxon>
        <taxon>Actinomycetes</taxon>
        <taxon>Mycobacteriales</taxon>
        <taxon>Mycobacteriaceae</taxon>
        <taxon>Mycolicibacterium</taxon>
    </lineage>
</organism>
<dbReference type="Proteomes" id="UP001526201">
    <property type="component" value="Unassembled WGS sequence"/>
</dbReference>
<dbReference type="Gene3D" id="1.10.390.10">
    <property type="entry name" value="Neutral Protease Domain 2"/>
    <property type="match status" value="1"/>
</dbReference>
<gene>
    <name evidence="1" type="ORF">H7J73_00945</name>
</gene>
<name>A0ABT3C581_9MYCO</name>
<accession>A0ABT3C581</accession>
<evidence type="ECO:0000313" key="2">
    <source>
        <dbReference type="Proteomes" id="UP001526201"/>
    </source>
</evidence>
<comment type="caution">
    <text evidence="1">The sequence shown here is derived from an EMBL/GenBank/DDBJ whole genome shotgun (WGS) entry which is preliminary data.</text>
</comment>
<dbReference type="RefSeq" id="WP_264065358.1">
    <property type="nucleotide sequence ID" value="NZ_JACKTY010000005.1"/>
</dbReference>
<evidence type="ECO:0000313" key="1">
    <source>
        <dbReference type="EMBL" id="MCV7224614.1"/>
    </source>
</evidence>
<dbReference type="EMBL" id="JACKTY010000005">
    <property type="protein sequence ID" value="MCV7224614.1"/>
    <property type="molecule type" value="Genomic_DNA"/>
</dbReference>
<dbReference type="InterPro" id="IPR027268">
    <property type="entry name" value="Peptidase_M4/M1_CTD_sf"/>
</dbReference>
<proteinExistence type="predicted"/>
<sequence length="530" mass="57989">MAVSVVLDARSGAGQAEAVMHYHLGPHTGCPLFDLRQEVDEVWIDGRSAARESVGSIDVGEGPYATIRVLDRPQSADSIHTMRLRYRLAVPRSDLGGAYPPVLASTGVGRVRWSFGMGDLFDGRHLEMWIPSNLPFDHFGVELRVKLVGASTDHTLITNGRLTCGRADEWSVTFPEWFTSVSHMLELRPADELAHVRTTVSLAPSSHPMTIDVWKPTDGAENLRHEAARIARTLTVAAGQFGPYTHDRYTCFFHGADGGMEYVAGTTTSPGALTHEVVHSWFARGVLPARDVDGWWDEAFTTYVASGLPPAPLDFTAPPTELCSGRPFQRHTHPAAYTVGSKLFAGMAHTVGAEVLRRAMRRLHTSRAGRTLSTTELEQHLIADTRAVTIVDAFHRFVYGFDEPRRDCGVRFERLSATHTEHGRKLATAVVVNDPDAEICRHYVLVLSDPLGRIVSTAVGFDLPPGRSATLRMRLPAGSHGLTGAVHARLRHPSGHPSEFRARVVMRLNTVDAAVDSRSSTSSSPAHTKC</sequence>
<dbReference type="SUPFAM" id="SSF55486">
    <property type="entry name" value="Metalloproteases ('zincins'), catalytic domain"/>
    <property type="match status" value="1"/>
</dbReference>
<keyword evidence="2" id="KW-1185">Reference proteome</keyword>